<evidence type="ECO:0000259" key="2">
    <source>
        <dbReference type="Pfam" id="PF14317"/>
    </source>
</evidence>
<organism evidence="3 4">
    <name type="scientific">Goodfellowiella coeruleoviolacea</name>
    <dbReference type="NCBI Taxonomy" id="334858"/>
    <lineage>
        <taxon>Bacteria</taxon>
        <taxon>Bacillati</taxon>
        <taxon>Actinomycetota</taxon>
        <taxon>Actinomycetes</taxon>
        <taxon>Pseudonocardiales</taxon>
        <taxon>Pseudonocardiaceae</taxon>
        <taxon>Goodfellowiella</taxon>
    </lineage>
</organism>
<reference evidence="3" key="1">
    <citation type="submission" date="2022-06" db="EMBL/GenBank/DDBJ databases">
        <title>Genomic Encyclopedia of Archaeal and Bacterial Type Strains, Phase II (KMG-II): from individual species to whole genera.</title>
        <authorList>
            <person name="Goeker M."/>
        </authorList>
    </citation>
    <scope>NUCLEOTIDE SEQUENCE</scope>
    <source>
        <strain evidence="3">DSM 43935</strain>
    </source>
</reference>
<dbReference type="EMBL" id="JAMTCK010000006">
    <property type="protein sequence ID" value="MCP2166261.1"/>
    <property type="molecule type" value="Genomic_DNA"/>
</dbReference>
<dbReference type="AlphaFoldDB" id="A0AAE3GDK8"/>
<proteinExistence type="predicted"/>
<dbReference type="Proteomes" id="UP001206128">
    <property type="component" value="Unassembled WGS sequence"/>
</dbReference>
<dbReference type="RefSeq" id="WP_253771916.1">
    <property type="nucleotide sequence ID" value="NZ_JAMTCK010000006.1"/>
</dbReference>
<keyword evidence="4" id="KW-1185">Reference proteome</keyword>
<protein>
    <submittedName>
        <fullName evidence="3">YcxB-like protein</fullName>
    </submittedName>
</protein>
<accession>A0AAE3GDK8</accession>
<dbReference type="Pfam" id="PF14317">
    <property type="entry name" value="YcxB"/>
    <property type="match status" value="1"/>
</dbReference>
<evidence type="ECO:0000313" key="4">
    <source>
        <dbReference type="Proteomes" id="UP001206128"/>
    </source>
</evidence>
<name>A0AAE3GDK8_9PSEU</name>
<evidence type="ECO:0000313" key="3">
    <source>
        <dbReference type="EMBL" id="MCP2166261.1"/>
    </source>
</evidence>
<keyword evidence="1" id="KW-0812">Transmembrane</keyword>
<gene>
    <name evidence="3" type="ORF">LX83_003120</name>
</gene>
<sequence length="164" mass="18567">MYVTTTYQPDRKEISRGVRRTLRPARVLVWSACGLLVVLTALSVALFERYQVVVVCLAVAVAGAVALELVPGLVIRRMAARFIRPTHVLITEHSYRVETDLDKAEYNWRGFHKVEETPEFFVLHQTRRTIATLPKRAFHPAQVAELSAFFRQLPTATNPARPVA</sequence>
<feature type="transmembrane region" description="Helical" evidence="1">
    <location>
        <begin position="52"/>
        <end position="75"/>
    </location>
</feature>
<comment type="caution">
    <text evidence="3">The sequence shown here is derived from an EMBL/GenBank/DDBJ whole genome shotgun (WGS) entry which is preliminary data.</text>
</comment>
<keyword evidence="1" id="KW-1133">Transmembrane helix</keyword>
<feature type="transmembrane region" description="Helical" evidence="1">
    <location>
        <begin position="27"/>
        <end position="46"/>
    </location>
</feature>
<dbReference type="InterPro" id="IPR025588">
    <property type="entry name" value="YcxB-like_C"/>
</dbReference>
<evidence type="ECO:0000256" key="1">
    <source>
        <dbReference type="SAM" id="Phobius"/>
    </source>
</evidence>
<keyword evidence="1" id="KW-0472">Membrane</keyword>
<feature type="domain" description="YcxB-like C-terminal" evidence="2">
    <location>
        <begin position="90"/>
        <end position="149"/>
    </location>
</feature>